<dbReference type="PANTHER" id="PTHR47801">
    <property type="entry name" value="OS05G0145600 PROTEIN"/>
    <property type="match status" value="1"/>
</dbReference>
<dbReference type="GO" id="GO:0005739">
    <property type="term" value="C:mitochondrion"/>
    <property type="evidence" value="ECO:0007669"/>
    <property type="project" value="TreeGrafter"/>
</dbReference>
<sequence length="66" mass="7372">MLDGVKPERDTFHPLIVGTMKGSRLQDVSFFRDEMKSMGLALDGSSRQKVRDKEVDGMTPIVGRFG</sequence>
<dbReference type="Proteomes" id="UP000594638">
    <property type="component" value="Unassembled WGS sequence"/>
</dbReference>
<dbReference type="Gramene" id="OE9A009979T1">
    <property type="protein sequence ID" value="OE9A009979C1"/>
    <property type="gene ID" value="OE9A009979"/>
</dbReference>
<comment type="caution">
    <text evidence="1">The sequence shown here is derived from an EMBL/GenBank/DDBJ whole genome shotgun (WGS) entry which is preliminary data.</text>
</comment>
<name>A0A8S0TNY5_OLEEU</name>
<dbReference type="EMBL" id="CACTIH010007277">
    <property type="protein sequence ID" value="CAA3007535.1"/>
    <property type="molecule type" value="Genomic_DNA"/>
</dbReference>
<accession>A0A8S0TNY5</accession>
<dbReference type="AlphaFoldDB" id="A0A8S0TNY5"/>
<protein>
    <submittedName>
        <fullName evidence="1">Pentatricopeptide repeat-containing At4g35850, mitochondrial</fullName>
    </submittedName>
</protein>
<reference evidence="1 2" key="1">
    <citation type="submission" date="2019-12" db="EMBL/GenBank/DDBJ databases">
        <authorList>
            <person name="Alioto T."/>
            <person name="Alioto T."/>
            <person name="Gomez Garrido J."/>
        </authorList>
    </citation>
    <scope>NUCLEOTIDE SEQUENCE [LARGE SCALE GENOMIC DNA]</scope>
</reference>
<keyword evidence="2" id="KW-1185">Reference proteome</keyword>
<proteinExistence type="predicted"/>
<organism evidence="1 2">
    <name type="scientific">Olea europaea subsp. europaea</name>
    <dbReference type="NCBI Taxonomy" id="158383"/>
    <lineage>
        <taxon>Eukaryota</taxon>
        <taxon>Viridiplantae</taxon>
        <taxon>Streptophyta</taxon>
        <taxon>Embryophyta</taxon>
        <taxon>Tracheophyta</taxon>
        <taxon>Spermatophyta</taxon>
        <taxon>Magnoliopsida</taxon>
        <taxon>eudicotyledons</taxon>
        <taxon>Gunneridae</taxon>
        <taxon>Pentapetalae</taxon>
        <taxon>asterids</taxon>
        <taxon>lamiids</taxon>
        <taxon>Lamiales</taxon>
        <taxon>Oleaceae</taxon>
        <taxon>Oleeae</taxon>
        <taxon>Olea</taxon>
    </lineage>
</organism>
<evidence type="ECO:0000313" key="2">
    <source>
        <dbReference type="Proteomes" id="UP000594638"/>
    </source>
</evidence>
<dbReference type="PANTHER" id="PTHR47801:SF1">
    <property type="entry name" value="OS05G0145600 PROTEIN"/>
    <property type="match status" value="1"/>
</dbReference>
<dbReference type="OrthoDB" id="185373at2759"/>
<gene>
    <name evidence="1" type="ORF">OLEA9_A009979</name>
</gene>
<evidence type="ECO:0000313" key="1">
    <source>
        <dbReference type="EMBL" id="CAA3007535.1"/>
    </source>
</evidence>